<protein>
    <submittedName>
        <fullName evidence="3">Metallophosphoesterase</fullName>
    </submittedName>
</protein>
<reference evidence="3 4" key="1">
    <citation type="journal article" date="2021" name="Sci. Rep.">
        <title>The distribution of antibiotic resistance genes in chicken gut microbiota commensals.</title>
        <authorList>
            <person name="Juricova H."/>
            <person name="Matiasovicova J."/>
            <person name="Kubasova T."/>
            <person name="Cejkova D."/>
            <person name="Rychlik I."/>
        </authorList>
    </citation>
    <scope>NUCLEOTIDE SEQUENCE [LARGE SCALE GENOMIC DNA]</scope>
    <source>
        <strain evidence="3 4">An819</strain>
    </source>
</reference>
<keyword evidence="1" id="KW-0812">Transmembrane</keyword>
<dbReference type="EMBL" id="JACJJL010000025">
    <property type="protein sequence ID" value="MBM6662621.1"/>
    <property type="molecule type" value="Genomic_DNA"/>
</dbReference>
<proteinExistence type="predicted"/>
<feature type="transmembrane region" description="Helical" evidence="1">
    <location>
        <begin position="72"/>
        <end position="92"/>
    </location>
</feature>
<feature type="domain" description="Calcineurin-like phosphoesterase" evidence="2">
    <location>
        <begin position="145"/>
        <end position="304"/>
    </location>
</feature>
<dbReference type="PANTHER" id="PTHR31302">
    <property type="entry name" value="TRANSMEMBRANE PROTEIN WITH METALLOPHOSPHOESTERASE DOMAIN-RELATED"/>
    <property type="match status" value="1"/>
</dbReference>
<dbReference type="GO" id="GO:0016787">
    <property type="term" value="F:hydrolase activity"/>
    <property type="evidence" value="ECO:0007669"/>
    <property type="project" value="InterPro"/>
</dbReference>
<feature type="transmembrane region" description="Helical" evidence="1">
    <location>
        <begin position="104"/>
        <end position="123"/>
    </location>
</feature>
<name>A0A939B5M3_9BACT</name>
<keyword evidence="4" id="KW-1185">Reference proteome</keyword>
<dbReference type="PANTHER" id="PTHR31302:SF0">
    <property type="entry name" value="TRANSMEMBRANE PROTEIN WITH METALLOPHOSPHOESTERASE DOMAIN"/>
    <property type="match status" value="1"/>
</dbReference>
<dbReference type="InterPro" id="IPR029052">
    <property type="entry name" value="Metallo-depent_PP-like"/>
</dbReference>
<comment type="caution">
    <text evidence="3">The sequence shown here is derived from an EMBL/GenBank/DDBJ whole genome shotgun (WGS) entry which is preliminary data.</text>
</comment>
<dbReference type="Pfam" id="PF00149">
    <property type="entry name" value="Metallophos"/>
    <property type="match status" value="1"/>
</dbReference>
<sequence length="363" mass="40734">MWIIIFFVLPLAGLAYALWHIWCLLPFGAPWRGAIVAMCTLAFLTLFLNFSRLIDRLPLGLASACYETGNSSIFILLYTVMAFLLLDIGRLAHVVPRSWLHANGYTAAALLALMAVTFTYGYFNYRHKVRQPLELATAKDIGRDMKVVMMSDLHLGYHNRRKELARWVDMVNAERPDLILIAGDIVDGSLRPLEEEGMADELRRLNSPVLASPGNHEYIGGMAEAERFMAEAGITLLRDSVATVGGLCVIGRDDRSNPRRKSVAQLMGMADSSKFTIVVDHQPYHLERTERAGADFQLSGHTHRGQLWPISWITDAVYECSFGQWQRGGTRYYVSSGMGIWGGKFRIGTRSEYVVATIKRATR</sequence>
<dbReference type="InterPro" id="IPR004843">
    <property type="entry name" value="Calcineurin-like_PHP"/>
</dbReference>
<keyword evidence="1" id="KW-0472">Membrane</keyword>
<dbReference type="InterPro" id="IPR051158">
    <property type="entry name" value="Metallophosphoesterase_sf"/>
</dbReference>
<dbReference type="Gene3D" id="3.60.21.10">
    <property type="match status" value="1"/>
</dbReference>
<keyword evidence="1" id="KW-1133">Transmembrane helix</keyword>
<dbReference type="Proteomes" id="UP000764045">
    <property type="component" value="Unassembled WGS sequence"/>
</dbReference>
<organism evidence="3 4">
    <name type="scientific">Marseilla massiliensis</name>
    <dbReference type="NCBI Taxonomy" id="1841864"/>
    <lineage>
        <taxon>Bacteria</taxon>
        <taxon>Pseudomonadati</taxon>
        <taxon>Bacteroidota</taxon>
        <taxon>Bacteroidia</taxon>
        <taxon>Bacteroidales</taxon>
        <taxon>Prevotellaceae</taxon>
        <taxon>Marseilla</taxon>
    </lineage>
</organism>
<evidence type="ECO:0000256" key="1">
    <source>
        <dbReference type="SAM" id="Phobius"/>
    </source>
</evidence>
<dbReference type="RefSeq" id="WP_205111217.1">
    <property type="nucleotide sequence ID" value="NZ_JACJJL010000025.1"/>
</dbReference>
<dbReference type="SUPFAM" id="SSF56300">
    <property type="entry name" value="Metallo-dependent phosphatases"/>
    <property type="match status" value="1"/>
</dbReference>
<evidence type="ECO:0000313" key="3">
    <source>
        <dbReference type="EMBL" id="MBM6662621.1"/>
    </source>
</evidence>
<evidence type="ECO:0000259" key="2">
    <source>
        <dbReference type="Pfam" id="PF00149"/>
    </source>
</evidence>
<feature type="transmembrane region" description="Helical" evidence="1">
    <location>
        <begin position="33"/>
        <end position="51"/>
    </location>
</feature>
<accession>A0A939B5M3</accession>
<evidence type="ECO:0000313" key="4">
    <source>
        <dbReference type="Proteomes" id="UP000764045"/>
    </source>
</evidence>
<dbReference type="AlphaFoldDB" id="A0A939B5M3"/>
<gene>
    <name evidence="3" type="ORF">H6B30_12805</name>
</gene>